<evidence type="ECO:0000256" key="1">
    <source>
        <dbReference type="SAM" id="MobiDB-lite"/>
    </source>
</evidence>
<dbReference type="InterPro" id="IPR025444">
    <property type="entry name" value="Monooxy_af470"/>
</dbReference>
<evidence type="ECO:0008006" key="4">
    <source>
        <dbReference type="Google" id="ProtNLM"/>
    </source>
</evidence>
<reference evidence="2" key="1">
    <citation type="submission" date="2023-07" db="EMBL/GenBank/DDBJ databases">
        <title>Functional and genomic diversity of the sorghum phyllosphere microbiome.</title>
        <authorList>
            <person name="Shade A."/>
        </authorList>
    </citation>
    <scope>NUCLEOTIDE SEQUENCE</scope>
    <source>
        <strain evidence="2">SORGH_AS_1067</strain>
    </source>
</reference>
<sequence length="171" mass="18716">MTDAPAGPQLGRHVAVPGDGTVLFLIGMRINRLHRVRSWLPITRAMPQILAELEAHPEDGLLSSRGFWSGRVVMLVQHWRSAEDLGRYARRRDRRHAAAWAAFDRATASSGDVGVFHETYVVPADGIESRYVDMPPFGLGAATAIVPRRGGGGRGRRSRAERLVVGAEDAD</sequence>
<evidence type="ECO:0000313" key="2">
    <source>
        <dbReference type="EMBL" id="MDQ1106239.1"/>
    </source>
</evidence>
<dbReference type="RefSeq" id="WP_307203186.1">
    <property type="nucleotide sequence ID" value="NZ_JAUTAN010000001.1"/>
</dbReference>
<gene>
    <name evidence="2" type="ORF">QE405_003523</name>
</gene>
<proteinExistence type="predicted"/>
<dbReference type="EMBL" id="JAUTAN010000001">
    <property type="protein sequence ID" value="MDQ1106239.1"/>
    <property type="molecule type" value="Genomic_DNA"/>
</dbReference>
<name>A0AAJ1X3Z5_9ACTN</name>
<feature type="region of interest" description="Disordered" evidence="1">
    <location>
        <begin position="148"/>
        <end position="171"/>
    </location>
</feature>
<dbReference type="Pfam" id="PF13826">
    <property type="entry name" value="Monooxy_af470-like"/>
    <property type="match status" value="1"/>
</dbReference>
<dbReference type="AlphaFoldDB" id="A0AAJ1X3Z5"/>
<dbReference type="Proteomes" id="UP001239215">
    <property type="component" value="Unassembled WGS sequence"/>
</dbReference>
<organism evidence="2 3">
    <name type="scientific">Nocardioides zeae</name>
    <dbReference type="NCBI Taxonomy" id="1457234"/>
    <lineage>
        <taxon>Bacteria</taxon>
        <taxon>Bacillati</taxon>
        <taxon>Actinomycetota</taxon>
        <taxon>Actinomycetes</taxon>
        <taxon>Propionibacteriales</taxon>
        <taxon>Nocardioidaceae</taxon>
        <taxon>Nocardioides</taxon>
    </lineage>
</organism>
<protein>
    <recommendedName>
        <fullName evidence="4">DUF4188 domain-containing protein</fullName>
    </recommendedName>
</protein>
<evidence type="ECO:0000313" key="3">
    <source>
        <dbReference type="Proteomes" id="UP001239215"/>
    </source>
</evidence>
<comment type="caution">
    <text evidence="2">The sequence shown here is derived from an EMBL/GenBank/DDBJ whole genome shotgun (WGS) entry which is preliminary data.</text>
</comment>
<accession>A0AAJ1X3Z5</accession>